<comment type="caution">
    <text evidence="1">The sequence shown here is derived from an EMBL/GenBank/DDBJ whole genome shotgun (WGS) entry which is preliminary data.</text>
</comment>
<gene>
    <name evidence="1" type="ORF">ASZ90_015098</name>
</gene>
<organism evidence="1">
    <name type="scientific">hydrocarbon metagenome</name>
    <dbReference type="NCBI Taxonomy" id="938273"/>
    <lineage>
        <taxon>unclassified sequences</taxon>
        <taxon>metagenomes</taxon>
        <taxon>ecological metagenomes</taxon>
    </lineage>
</organism>
<accession>A0A0W8F2Y4</accession>
<reference evidence="1" key="1">
    <citation type="journal article" date="2015" name="Proc. Natl. Acad. Sci. U.S.A.">
        <title>Networks of energetic and metabolic interactions define dynamics in microbial communities.</title>
        <authorList>
            <person name="Embree M."/>
            <person name="Liu J.K."/>
            <person name="Al-Bassam M.M."/>
            <person name="Zengler K."/>
        </authorList>
    </citation>
    <scope>NUCLEOTIDE SEQUENCE</scope>
</reference>
<protein>
    <submittedName>
        <fullName evidence="1">Uncharacterized protein</fullName>
    </submittedName>
</protein>
<dbReference type="AlphaFoldDB" id="A0A0W8F2Y4"/>
<name>A0A0W8F2Y4_9ZZZZ</name>
<evidence type="ECO:0000313" key="1">
    <source>
        <dbReference type="EMBL" id="KUG15243.1"/>
    </source>
</evidence>
<dbReference type="EMBL" id="LNQE01001571">
    <property type="protein sequence ID" value="KUG15243.1"/>
    <property type="molecule type" value="Genomic_DNA"/>
</dbReference>
<proteinExistence type="predicted"/>
<sequence>MRGFIRVHTNPCRESAIPCDPAGTIKSLPFQNAHVQE</sequence>